<evidence type="ECO:0000256" key="4">
    <source>
        <dbReference type="ARBA" id="ARBA00023136"/>
    </source>
</evidence>
<keyword evidence="3 5" id="KW-1133">Transmembrane helix</keyword>
<feature type="transmembrane region" description="Helical" evidence="5">
    <location>
        <begin position="102"/>
        <end position="127"/>
    </location>
</feature>
<proteinExistence type="predicted"/>
<dbReference type="InterPro" id="IPR038770">
    <property type="entry name" value="Na+/solute_symporter_sf"/>
</dbReference>
<protein>
    <submittedName>
        <fullName evidence="6">Bile acid:sodium symporter</fullName>
    </submittedName>
</protein>
<keyword evidence="2 5" id="KW-0812">Transmembrane</keyword>
<keyword evidence="7" id="KW-1185">Reference proteome</keyword>
<dbReference type="InterPro" id="IPR004710">
    <property type="entry name" value="Bilac:Na_transpt"/>
</dbReference>
<dbReference type="PANTHER" id="PTHR10361:SF28">
    <property type="entry name" value="P3 PROTEIN-RELATED"/>
    <property type="match status" value="1"/>
</dbReference>
<feature type="transmembrane region" description="Helical" evidence="5">
    <location>
        <begin position="46"/>
        <end position="69"/>
    </location>
</feature>
<sequence length="334" mass="36123">MVAEFFRDYGRYEQLMAPVQLVFFMLGMGATLTPRDFLGVVRRPQVVLVGGACQFVLSPLIAVAIINLFDLEPGIAVGLVLLSAMPSGSLPKLFAYIGKGNLLLSASLDSFGTLASLVTVPLLMSLLVSNYLPADFQVPFRLVFKELLLFLILPLSVGAWLGQRVPRHRHQIPKWCFRIGAAIVVAMIIGSIGSGRARPFAYGWQAPVAVILFCVASQQLSMRPFRLLGWPRANRLSIGLDVTMRNINLGLAVLAIIRESLLERQLAQGQASLDDGVERVLAGVFWTILFYAGAAAVAGILVALQFRYAPPEPALRGMPAGPAPRAATEVAPES</sequence>
<accession>A0ABU5F8C4</accession>
<organism evidence="6 7">
    <name type="scientific">Gemmata algarum</name>
    <dbReference type="NCBI Taxonomy" id="2975278"/>
    <lineage>
        <taxon>Bacteria</taxon>
        <taxon>Pseudomonadati</taxon>
        <taxon>Planctomycetota</taxon>
        <taxon>Planctomycetia</taxon>
        <taxon>Gemmatales</taxon>
        <taxon>Gemmataceae</taxon>
        <taxon>Gemmata</taxon>
    </lineage>
</organism>
<evidence type="ECO:0000256" key="3">
    <source>
        <dbReference type="ARBA" id="ARBA00022989"/>
    </source>
</evidence>
<comment type="subcellular location">
    <subcellularLocation>
        <location evidence="1">Membrane</location>
        <topology evidence="1">Multi-pass membrane protein</topology>
    </subcellularLocation>
</comment>
<dbReference type="Proteomes" id="UP001272242">
    <property type="component" value="Unassembled WGS sequence"/>
</dbReference>
<feature type="transmembrane region" description="Helical" evidence="5">
    <location>
        <begin position="75"/>
        <end position="95"/>
    </location>
</feature>
<keyword evidence="4 5" id="KW-0472">Membrane</keyword>
<dbReference type="Pfam" id="PF01758">
    <property type="entry name" value="SBF"/>
    <property type="match status" value="1"/>
</dbReference>
<name>A0ABU5F8C4_9BACT</name>
<feature type="transmembrane region" description="Helical" evidence="5">
    <location>
        <begin position="175"/>
        <end position="194"/>
    </location>
</feature>
<reference evidence="7" key="1">
    <citation type="journal article" date="2023" name="Mar. Drugs">
        <title>Gemmata algarum, a Novel Planctomycete Isolated from an Algal Mat, Displays Antimicrobial Activity.</title>
        <authorList>
            <person name="Kumar G."/>
            <person name="Kallscheuer N."/>
            <person name="Kashif M."/>
            <person name="Ahamad S."/>
            <person name="Jagadeeshwari U."/>
            <person name="Pannikurungottu S."/>
            <person name="Haufschild T."/>
            <person name="Kabuu M."/>
            <person name="Sasikala C."/>
            <person name="Jogler C."/>
            <person name="Ramana C."/>
        </authorList>
    </citation>
    <scope>NUCLEOTIDE SEQUENCE [LARGE SCALE GENOMIC DNA]</scope>
    <source>
        <strain evidence="7">JC673</strain>
    </source>
</reference>
<evidence type="ECO:0000313" key="7">
    <source>
        <dbReference type="Proteomes" id="UP001272242"/>
    </source>
</evidence>
<evidence type="ECO:0000313" key="6">
    <source>
        <dbReference type="EMBL" id="MDY3563782.1"/>
    </source>
</evidence>
<dbReference type="InterPro" id="IPR002657">
    <property type="entry name" value="BilAc:Na_symport/Acr3"/>
</dbReference>
<gene>
    <name evidence="6" type="ORF">R5W23_005404</name>
</gene>
<dbReference type="PANTHER" id="PTHR10361">
    <property type="entry name" value="SODIUM-BILE ACID COTRANSPORTER"/>
    <property type="match status" value="1"/>
</dbReference>
<comment type="caution">
    <text evidence="6">The sequence shown here is derived from an EMBL/GenBank/DDBJ whole genome shotgun (WGS) entry which is preliminary data.</text>
</comment>
<evidence type="ECO:0000256" key="1">
    <source>
        <dbReference type="ARBA" id="ARBA00004141"/>
    </source>
</evidence>
<dbReference type="EMBL" id="JAXBLV010000250">
    <property type="protein sequence ID" value="MDY3563782.1"/>
    <property type="molecule type" value="Genomic_DNA"/>
</dbReference>
<dbReference type="RefSeq" id="WP_320689921.1">
    <property type="nucleotide sequence ID" value="NZ_JAXBLV010000250.1"/>
</dbReference>
<evidence type="ECO:0000256" key="2">
    <source>
        <dbReference type="ARBA" id="ARBA00022692"/>
    </source>
</evidence>
<feature type="transmembrane region" description="Helical" evidence="5">
    <location>
        <begin position="284"/>
        <end position="306"/>
    </location>
</feature>
<feature type="transmembrane region" description="Helical" evidence="5">
    <location>
        <begin position="15"/>
        <end position="34"/>
    </location>
</feature>
<evidence type="ECO:0000256" key="5">
    <source>
        <dbReference type="SAM" id="Phobius"/>
    </source>
</evidence>
<dbReference type="Gene3D" id="1.20.1530.20">
    <property type="match status" value="1"/>
</dbReference>
<feature type="transmembrane region" description="Helical" evidence="5">
    <location>
        <begin position="147"/>
        <end position="163"/>
    </location>
</feature>